<proteinExistence type="predicted"/>
<sequence>MNSELQVGELVRNILSIINERGLWKSSHISILTSKQECSRLFGLNYSLLTKVLPDVDDLTQRNAGTSRPRYYILNTINVEFEGAVYYVCNDLYADQKNSLLQWFKENFKLNNGESMLKYYYVKLSCPTVEDGSKFADLMDSFIKGKNIEAELNNIPTNLEDAKEGDLVFIHMGGDAGKKKKYFNKFGEEYKEFTNGWYAIGKLLNTNVAKKNITLKCYPLKSVITKMDLYFFPQFMDNIGCITKGVPNQAGLYELDETLGLGFVEYLAQNSLMGNSIELFKDLNWTGCLAKGIERFKRDNPDITSLGTSKLLGTILNKTKAKSSPNYLNSKQLPKSFVFKPFLLLAGISGTGKTRFVREQAKATGSLKDSYCLTSVRPDWHEPSDLLGYISRLNGKAEYITTDVLKFIAKAWRVILDAGLELKVEFIDGHGDTLVVAGEHDELKDISPFWLCLDEMNLAPVEQYFADYLSVLETIKWGWEDIAFTYSSDSLLKSSTINQIKDQVTLRKTLGFEKTDYDDAWDLFSKYGIGIPFNLIVAGTVNMDETTHGFSRKVIDRALSFDFGEFFPNIFSEFFEQASSPKALTYPIWSHADRDSLANTCDPDGQRTIKFMEAINEKLDGTPFKLAYRALNEILLSVIANSPKTDRELLAVWDDFVMCKLLPRIEGDVDKLSSKEDGKSLLQVLSQCLADKDMLGLIWDEEKDSQNARPDLYREKTEGDDKVIRIPCRSKAKLDWMQARLERDTFTSFWP</sequence>
<reference evidence="1 2" key="1">
    <citation type="journal article" date="2009" name="Stand. Genomic Sci.">
        <title>Complete genome sequence of Kangiella koreensis type strain (SW-125).</title>
        <authorList>
            <person name="Han C."/>
            <person name="Sikorski J."/>
            <person name="Lapidus A."/>
            <person name="Nolan M."/>
            <person name="Glavina Del Rio T."/>
            <person name="Tice H."/>
            <person name="Cheng J.F."/>
            <person name="Lucas S."/>
            <person name="Chen F."/>
            <person name="Copeland A."/>
            <person name="Ivanova N."/>
            <person name="Mavromatis K."/>
            <person name="Ovchinnikova G."/>
            <person name="Pati A."/>
            <person name="Bruce D."/>
            <person name="Goodwin L."/>
            <person name="Pitluck S."/>
            <person name="Chen A."/>
            <person name="Palaniappan K."/>
            <person name="Land M."/>
            <person name="Hauser L."/>
            <person name="Chang Y.J."/>
            <person name="Jeffries C.D."/>
            <person name="Chain P."/>
            <person name="Saunders E."/>
            <person name="Brettin T."/>
            <person name="Goker M."/>
            <person name="Tindall B.J."/>
            <person name="Bristow J."/>
            <person name="Eisen J.A."/>
            <person name="Markowitz V."/>
            <person name="Hugenholtz P."/>
            <person name="Kyrpides N.C."/>
            <person name="Klenk H.P."/>
            <person name="Detter J.C."/>
        </authorList>
    </citation>
    <scope>NUCLEOTIDE SEQUENCE [LARGE SCALE GENOMIC DNA]</scope>
    <source>
        <strain evidence="2">DSM 16069 / KCTC 12182 / SW-125</strain>
    </source>
</reference>
<dbReference type="InterPro" id="IPR027417">
    <property type="entry name" value="P-loop_NTPase"/>
</dbReference>
<evidence type="ECO:0008006" key="3">
    <source>
        <dbReference type="Google" id="ProtNLM"/>
    </source>
</evidence>
<dbReference type="HOGENOM" id="CLU_451203_0_0_6"/>
<gene>
    <name evidence="1" type="ordered locus">Kkor_1706</name>
</gene>
<keyword evidence="2" id="KW-1185">Reference proteome</keyword>
<protein>
    <recommendedName>
        <fullName evidence="3">Restriction endonuclease</fullName>
    </recommendedName>
</protein>
<dbReference type="eggNOG" id="COG1401">
    <property type="taxonomic scope" value="Bacteria"/>
</dbReference>
<evidence type="ECO:0000313" key="1">
    <source>
        <dbReference type="EMBL" id="ACV27118.1"/>
    </source>
</evidence>
<dbReference type="RefSeq" id="WP_015780724.1">
    <property type="nucleotide sequence ID" value="NC_013166.1"/>
</dbReference>
<dbReference type="SUPFAM" id="SSF52540">
    <property type="entry name" value="P-loop containing nucleoside triphosphate hydrolases"/>
    <property type="match status" value="1"/>
</dbReference>
<organism evidence="1 2">
    <name type="scientific">Kangiella koreensis (strain DSM 16069 / JCM 12317 / KCTC 12182 / SW-125)</name>
    <dbReference type="NCBI Taxonomy" id="523791"/>
    <lineage>
        <taxon>Bacteria</taxon>
        <taxon>Pseudomonadati</taxon>
        <taxon>Pseudomonadota</taxon>
        <taxon>Gammaproteobacteria</taxon>
        <taxon>Kangiellales</taxon>
        <taxon>Kangiellaceae</taxon>
        <taxon>Kangiella</taxon>
    </lineage>
</organism>
<name>C7RCX6_KANKD</name>
<dbReference type="Proteomes" id="UP000001231">
    <property type="component" value="Chromosome"/>
</dbReference>
<dbReference type="STRING" id="523791.Kkor_1706"/>
<dbReference type="AlphaFoldDB" id="C7RCX6"/>
<dbReference type="EMBL" id="CP001707">
    <property type="protein sequence ID" value="ACV27118.1"/>
    <property type="molecule type" value="Genomic_DNA"/>
</dbReference>
<dbReference type="Gene3D" id="3.40.50.300">
    <property type="entry name" value="P-loop containing nucleotide triphosphate hydrolases"/>
    <property type="match status" value="1"/>
</dbReference>
<evidence type="ECO:0000313" key="2">
    <source>
        <dbReference type="Proteomes" id="UP000001231"/>
    </source>
</evidence>
<dbReference type="InParanoid" id="C7RCX6"/>
<accession>C7RCX6</accession>
<dbReference type="KEGG" id="kko:Kkor_1706"/>
<dbReference type="REBASE" id="21816">
    <property type="entry name" value="KkoMcrB2P"/>
</dbReference>